<dbReference type="Gene3D" id="3.90.470.20">
    <property type="entry name" value="4'-phosphopantetheinyl transferase domain"/>
    <property type="match status" value="1"/>
</dbReference>
<evidence type="ECO:0000256" key="1">
    <source>
        <dbReference type="ARBA" id="ARBA00022516"/>
    </source>
</evidence>
<dbReference type="NCBIfam" id="TIGR00516">
    <property type="entry name" value="acpS"/>
    <property type="match status" value="1"/>
</dbReference>
<dbReference type="HAMAP" id="MF_00101">
    <property type="entry name" value="AcpS"/>
    <property type="match status" value="1"/>
</dbReference>
<protein>
    <recommendedName>
        <fullName evidence="8">4'-phosphopantetheinyl transferase domain-containing protein</fullName>
    </recommendedName>
</protein>
<keyword evidence="1" id="KW-0444">Lipid biosynthesis</keyword>
<evidence type="ECO:0000256" key="3">
    <source>
        <dbReference type="ARBA" id="ARBA00022723"/>
    </source>
</evidence>
<dbReference type="InterPro" id="IPR037143">
    <property type="entry name" value="4-PPantetheinyl_Trfase_dom_sf"/>
</dbReference>
<dbReference type="GO" id="GO:0006633">
    <property type="term" value="P:fatty acid biosynthetic process"/>
    <property type="evidence" value="ECO:0007669"/>
    <property type="project" value="UniProtKB-KW"/>
</dbReference>
<evidence type="ECO:0000256" key="4">
    <source>
        <dbReference type="ARBA" id="ARBA00022832"/>
    </source>
</evidence>
<dbReference type="AlphaFoldDB" id="A0A7S3DE21"/>
<name>A0A7S3DE21_9EUKA</name>
<evidence type="ECO:0000259" key="8">
    <source>
        <dbReference type="Pfam" id="PF01648"/>
    </source>
</evidence>
<evidence type="ECO:0000256" key="6">
    <source>
        <dbReference type="ARBA" id="ARBA00023098"/>
    </source>
</evidence>
<dbReference type="EMBL" id="HBIB01025623">
    <property type="protein sequence ID" value="CAE0254400.1"/>
    <property type="molecule type" value="Transcribed_RNA"/>
</dbReference>
<evidence type="ECO:0000256" key="5">
    <source>
        <dbReference type="ARBA" id="ARBA00022842"/>
    </source>
</evidence>
<keyword evidence="7" id="KW-0275">Fatty acid biosynthesis</keyword>
<dbReference type="InterPro" id="IPR004568">
    <property type="entry name" value="Ppantetheine-prot_Trfase_dom"/>
</dbReference>
<accession>A0A7S3DE21</accession>
<organism evidence="9">
    <name type="scientific">Palpitomonas bilix</name>
    <dbReference type="NCBI Taxonomy" id="652834"/>
    <lineage>
        <taxon>Eukaryota</taxon>
        <taxon>Eukaryota incertae sedis</taxon>
    </lineage>
</organism>
<keyword evidence="4" id="KW-0276">Fatty acid metabolism</keyword>
<keyword evidence="6" id="KW-0443">Lipid metabolism</keyword>
<keyword evidence="5" id="KW-0460">Magnesium</keyword>
<dbReference type="GO" id="GO:0008897">
    <property type="term" value="F:holo-[acyl-carrier-protein] synthase activity"/>
    <property type="evidence" value="ECO:0007669"/>
    <property type="project" value="InterPro"/>
</dbReference>
<evidence type="ECO:0000313" key="9">
    <source>
        <dbReference type="EMBL" id="CAE0254400.1"/>
    </source>
</evidence>
<keyword evidence="2" id="KW-0808">Transferase</keyword>
<dbReference type="Pfam" id="PF01648">
    <property type="entry name" value="ACPS"/>
    <property type="match status" value="1"/>
</dbReference>
<evidence type="ECO:0000256" key="2">
    <source>
        <dbReference type="ARBA" id="ARBA00022679"/>
    </source>
</evidence>
<dbReference type="SUPFAM" id="SSF56214">
    <property type="entry name" value="4'-phosphopantetheinyl transferase"/>
    <property type="match status" value="1"/>
</dbReference>
<dbReference type="GO" id="GO:0000287">
    <property type="term" value="F:magnesium ion binding"/>
    <property type="evidence" value="ECO:0007669"/>
    <property type="project" value="InterPro"/>
</dbReference>
<dbReference type="NCBIfam" id="TIGR00556">
    <property type="entry name" value="pantethn_trn"/>
    <property type="match status" value="1"/>
</dbReference>
<evidence type="ECO:0000256" key="7">
    <source>
        <dbReference type="ARBA" id="ARBA00023160"/>
    </source>
</evidence>
<reference evidence="9" key="1">
    <citation type="submission" date="2021-01" db="EMBL/GenBank/DDBJ databases">
        <authorList>
            <person name="Corre E."/>
            <person name="Pelletier E."/>
            <person name="Niang G."/>
            <person name="Scheremetjew M."/>
            <person name="Finn R."/>
            <person name="Kale V."/>
            <person name="Holt S."/>
            <person name="Cochrane G."/>
            <person name="Meng A."/>
            <person name="Brown T."/>
            <person name="Cohen L."/>
        </authorList>
    </citation>
    <scope>NUCLEOTIDE SEQUENCE</scope>
    <source>
        <strain evidence="9">NIES-2562</strain>
    </source>
</reference>
<dbReference type="InterPro" id="IPR008278">
    <property type="entry name" value="4-PPantetheinyl_Trfase_dom"/>
</dbReference>
<keyword evidence="3" id="KW-0479">Metal-binding</keyword>
<feature type="domain" description="4'-phosphopantetheinyl transferase" evidence="8">
    <location>
        <begin position="5"/>
        <end position="84"/>
    </location>
</feature>
<dbReference type="InterPro" id="IPR002582">
    <property type="entry name" value="ACPS"/>
</dbReference>
<proteinExistence type="inferred from homology"/>
<gene>
    <name evidence="9" type="ORF">PBIL07802_LOCUS16646</name>
</gene>
<sequence length="130" mass="14450">MAIAGIGVDVAVISRFQQVYARHGLRFLRRCYTAKEQEDFQSKTTSATKWSFLASRWAVKEALNKAVGVKRIDGKEVEVIRRTGYREAPSLEVHGCARDAFVALRIKASHVSISHDGDIATAFVVLEKGQ</sequence>